<gene>
    <name evidence="1" type="ORF">JCM31447_19170</name>
</gene>
<evidence type="ECO:0000313" key="2">
    <source>
        <dbReference type="Proteomes" id="UP000291236"/>
    </source>
</evidence>
<evidence type="ECO:0008006" key="3">
    <source>
        <dbReference type="Google" id="ProtNLM"/>
    </source>
</evidence>
<reference evidence="1 2" key="1">
    <citation type="submission" date="2018-12" db="EMBL/GenBank/DDBJ databases">
        <title>Rubrispira sanarue gen. nov., sp., nov., a member of the order Silvanigrellales, isolated from a brackish lake in Hamamatsu Japan.</title>
        <authorList>
            <person name="Maejima Y."/>
            <person name="Iino T."/>
            <person name="Muraguchi Y."/>
            <person name="Fukuda K."/>
            <person name="Nojiri H."/>
            <person name="Ohkuma M."/>
            <person name="Moriuchi R."/>
            <person name="Dohra H."/>
            <person name="Kimbara K."/>
            <person name="Shintani M."/>
        </authorList>
    </citation>
    <scope>NUCLEOTIDE SEQUENCE [LARGE SCALE GENOMIC DNA]</scope>
    <source>
        <strain evidence="1 2">RF1110005</strain>
    </source>
</reference>
<dbReference type="EMBL" id="AP019368">
    <property type="protein sequence ID" value="BBH53474.1"/>
    <property type="molecule type" value="Genomic_DNA"/>
</dbReference>
<dbReference type="Proteomes" id="UP000291236">
    <property type="component" value="Chromosome"/>
</dbReference>
<dbReference type="RefSeq" id="WP_130609371.1">
    <property type="nucleotide sequence ID" value="NZ_AP019368.1"/>
</dbReference>
<sequence>MKLILGSALAVCTSVFVIIGCGNKNDNKEKGGLDFNQSHHIASNIKNTQITCNDETLKDCKIELKTSDKGESIVSAKLSVDLNENNTVSQLELHKNYQKALILNLSEDLNKEFYKSLIANLTYQYSSADKASDKTVAKVASLEYSIADVKTDDAGKTDDTKKTPQATLNKLLEAAKPILSKERADKNTANIESHKDLKKQITFEDVLKSLSDISINSLLPKSLTDNYKTLGFNFKFNADKNIVLSYKDSTLNKDCQLVFENNADQKPTKYVYTIKTVEFKTADGAVCTFK</sequence>
<dbReference type="KEGG" id="sbf:JCM31447_19170"/>
<accession>A0A4P2VN19</accession>
<proteinExistence type="predicted"/>
<organism evidence="1 2">
    <name type="scientific">Fluviispira sanaruensis</name>
    <dbReference type="NCBI Taxonomy" id="2493639"/>
    <lineage>
        <taxon>Bacteria</taxon>
        <taxon>Pseudomonadati</taxon>
        <taxon>Bdellovibrionota</taxon>
        <taxon>Oligoflexia</taxon>
        <taxon>Silvanigrellales</taxon>
        <taxon>Silvanigrellaceae</taxon>
        <taxon>Fluviispira</taxon>
    </lineage>
</organism>
<name>A0A4P2VN19_FLUSA</name>
<keyword evidence="2" id="KW-1185">Reference proteome</keyword>
<protein>
    <recommendedName>
        <fullName evidence="3">Lipoprotein</fullName>
    </recommendedName>
</protein>
<dbReference type="PROSITE" id="PS51257">
    <property type="entry name" value="PROKAR_LIPOPROTEIN"/>
    <property type="match status" value="1"/>
</dbReference>
<dbReference type="AlphaFoldDB" id="A0A4P2VN19"/>
<evidence type="ECO:0000313" key="1">
    <source>
        <dbReference type="EMBL" id="BBH53474.1"/>
    </source>
</evidence>